<dbReference type="EMBL" id="BLXT01000290">
    <property type="protein sequence ID" value="GFN75680.1"/>
    <property type="molecule type" value="Genomic_DNA"/>
</dbReference>
<protein>
    <submittedName>
        <fullName evidence="1">Uncharacterized protein</fullName>
    </submittedName>
</protein>
<keyword evidence="2" id="KW-1185">Reference proteome</keyword>
<evidence type="ECO:0000313" key="2">
    <source>
        <dbReference type="Proteomes" id="UP000735302"/>
    </source>
</evidence>
<sequence>MHINISVDHSIKRMQECIQLTNVDVIKPFQQAFENFLAFKKRKNAGSRKSVSEYLNLHKISHWCVKPCQCLFSQFVPLVNILSFPTSMSDFVTFVTVHHHRKKGEPCVS</sequence>
<comment type="caution">
    <text evidence="1">The sequence shown here is derived from an EMBL/GenBank/DDBJ whole genome shotgun (WGS) entry which is preliminary data.</text>
</comment>
<dbReference type="AlphaFoldDB" id="A0AAV3X8C0"/>
<gene>
    <name evidence="1" type="ORF">PoB_000218600</name>
</gene>
<evidence type="ECO:0000313" key="1">
    <source>
        <dbReference type="EMBL" id="GFN75680.1"/>
    </source>
</evidence>
<accession>A0AAV3X8C0</accession>
<reference evidence="1 2" key="1">
    <citation type="journal article" date="2021" name="Elife">
        <title>Chloroplast acquisition without the gene transfer in kleptoplastic sea slugs, Plakobranchus ocellatus.</title>
        <authorList>
            <person name="Maeda T."/>
            <person name="Takahashi S."/>
            <person name="Yoshida T."/>
            <person name="Shimamura S."/>
            <person name="Takaki Y."/>
            <person name="Nagai Y."/>
            <person name="Toyoda A."/>
            <person name="Suzuki Y."/>
            <person name="Arimoto A."/>
            <person name="Ishii H."/>
            <person name="Satoh N."/>
            <person name="Nishiyama T."/>
            <person name="Hasebe M."/>
            <person name="Maruyama T."/>
            <person name="Minagawa J."/>
            <person name="Obokata J."/>
            <person name="Shigenobu S."/>
        </authorList>
    </citation>
    <scope>NUCLEOTIDE SEQUENCE [LARGE SCALE GENOMIC DNA]</scope>
</reference>
<dbReference type="Proteomes" id="UP000735302">
    <property type="component" value="Unassembled WGS sequence"/>
</dbReference>
<name>A0AAV3X8C0_9GAST</name>
<organism evidence="1 2">
    <name type="scientific">Plakobranchus ocellatus</name>
    <dbReference type="NCBI Taxonomy" id="259542"/>
    <lineage>
        <taxon>Eukaryota</taxon>
        <taxon>Metazoa</taxon>
        <taxon>Spiralia</taxon>
        <taxon>Lophotrochozoa</taxon>
        <taxon>Mollusca</taxon>
        <taxon>Gastropoda</taxon>
        <taxon>Heterobranchia</taxon>
        <taxon>Euthyneura</taxon>
        <taxon>Panpulmonata</taxon>
        <taxon>Sacoglossa</taxon>
        <taxon>Placobranchoidea</taxon>
        <taxon>Plakobranchidae</taxon>
        <taxon>Plakobranchus</taxon>
    </lineage>
</organism>
<proteinExistence type="predicted"/>